<dbReference type="EMBL" id="QMIE01000019">
    <property type="protein sequence ID" value="TVM15065.1"/>
    <property type="molecule type" value="Genomic_DNA"/>
</dbReference>
<keyword evidence="2" id="KW-1185">Reference proteome</keyword>
<protein>
    <recommendedName>
        <fullName evidence="3">Phage tail assembly protein</fullName>
    </recommendedName>
</protein>
<dbReference type="Pfam" id="PF10109">
    <property type="entry name" value="Phage_TAC_7"/>
    <property type="match status" value="1"/>
</dbReference>
<accession>A0A7M3MAZ0</accession>
<dbReference type="AlphaFoldDB" id="A0A7M3MAZ0"/>
<comment type="caution">
    <text evidence="1">The sequence shown here is derived from an EMBL/GenBank/DDBJ whole genome shotgun (WGS) entry which is preliminary data.</text>
</comment>
<organism evidence="1 2">
    <name type="scientific">Oceanidesulfovibrio indonesiensis</name>
    <dbReference type="NCBI Taxonomy" id="54767"/>
    <lineage>
        <taxon>Bacteria</taxon>
        <taxon>Pseudomonadati</taxon>
        <taxon>Thermodesulfobacteriota</taxon>
        <taxon>Desulfovibrionia</taxon>
        <taxon>Desulfovibrionales</taxon>
        <taxon>Desulfovibrionaceae</taxon>
        <taxon>Oceanidesulfovibrio</taxon>
    </lineage>
</organism>
<reference evidence="1 2" key="1">
    <citation type="submission" date="2018-06" db="EMBL/GenBank/DDBJ databases">
        <title>Complete genome of Desulfovibrio indonesiensis P37SLT.</title>
        <authorList>
            <person name="Crispim J.S."/>
            <person name="Vidigal P.M.P."/>
            <person name="Silva L.C.F."/>
            <person name="Laguardia C.N."/>
            <person name="Araujo L.C."/>
            <person name="Dias R.S."/>
            <person name="Sousa M.P."/>
            <person name="Paula S.O."/>
            <person name="Silva C."/>
        </authorList>
    </citation>
    <scope>NUCLEOTIDE SEQUENCE [LARGE SCALE GENOMIC DNA]</scope>
    <source>
        <strain evidence="1 2">P37SLT</strain>
    </source>
</reference>
<name>A0A7M3MAZ0_9BACT</name>
<evidence type="ECO:0000313" key="1">
    <source>
        <dbReference type="EMBL" id="TVM15065.1"/>
    </source>
</evidence>
<gene>
    <name evidence="1" type="ORF">DPQ33_16390</name>
</gene>
<dbReference type="InterPro" id="IPR019289">
    <property type="entry name" value="Phage_tail_E/E"/>
</dbReference>
<dbReference type="Proteomes" id="UP000448292">
    <property type="component" value="Unassembled WGS sequence"/>
</dbReference>
<sequence length="102" mass="11335">MAKNKRITTIELSEPITVGDKEVSQLTMRRCLVRDRIEAQRAAGPDATPGEVEVTLFGLLCDIPSEDLLDMPDGDYELLVEAYLFLKASPRQAPRQEGESQS</sequence>
<dbReference type="RefSeq" id="WP_144304304.1">
    <property type="nucleotide sequence ID" value="NZ_QMIE01000019.1"/>
</dbReference>
<evidence type="ECO:0000313" key="2">
    <source>
        <dbReference type="Proteomes" id="UP000448292"/>
    </source>
</evidence>
<proteinExistence type="predicted"/>
<dbReference type="OrthoDB" id="7870527at2"/>
<evidence type="ECO:0008006" key="3">
    <source>
        <dbReference type="Google" id="ProtNLM"/>
    </source>
</evidence>